<dbReference type="GO" id="GO:0045892">
    <property type="term" value="P:negative regulation of DNA-templated transcription"/>
    <property type="evidence" value="ECO:0007669"/>
    <property type="project" value="TreeGrafter"/>
</dbReference>
<comment type="caution">
    <text evidence="5">The sequence shown here is derived from an EMBL/GenBank/DDBJ whole genome shotgun (WGS) entry which is preliminary data.</text>
</comment>
<keyword evidence="3" id="KW-0804">Transcription</keyword>
<dbReference type="PATRIC" id="fig|1184387.3.peg.941"/>
<dbReference type="Pfam" id="PF00392">
    <property type="entry name" value="GntR"/>
    <property type="match status" value="1"/>
</dbReference>
<dbReference type="AlphaFoldDB" id="A0A117M2R8"/>
<dbReference type="SMART" id="SM00345">
    <property type="entry name" value="HTH_GNTR"/>
    <property type="match status" value="1"/>
</dbReference>
<dbReference type="InterPro" id="IPR036388">
    <property type="entry name" value="WH-like_DNA-bd_sf"/>
</dbReference>
<name>A0A117M2R8_9BACT</name>
<dbReference type="InterPro" id="IPR036390">
    <property type="entry name" value="WH_DNA-bd_sf"/>
</dbReference>
<keyword evidence="2" id="KW-0238">DNA-binding</keyword>
<dbReference type="InterPro" id="IPR050679">
    <property type="entry name" value="Bact_HTH_transcr_reg"/>
</dbReference>
<evidence type="ECO:0000313" key="5">
    <source>
        <dbReference type="EMBL" id="KUK81159.1"/>
    </source>
</evidence>
<dbReference type="CDD" id="cd07377">
    <property type="entry name" value="WHTH_GntR"/>
    <property type="match status" value="1"/>
</dbReference>
<evidence type="ECO:0000313" key="6">
    <source>
        <dbReference type="Proteomes" id="UP000054092"/>
    </source>
</evidence>
<dbReference type="EMBL" id="LGGP01000078">
    <property type="protein sequence ID" value="KUK81159.1"/>
    <property type="molecule type" value="Genomic_DNA"/>
</dbReference>
<evidence type="ECO:0000256" key="2">
    <source>
        <dbReference type="ARBA" id="ARBA00023125"/>
    </source>
</evidence>
<dbReference type="Pfam" id="PF07702">
    <property type="entry name" value="UTRA"/>
    <property type="match status" value="1"/>
</dbReference>
<protein>
    <submittedName>
        <fullName evidence="5">Transcriptional regulator, GntR family</fullName>
    </submittedName>
</protein>
<organism evidence="5 6">
    <name type="scientific">Mesotoga prima</name>
    <dbReference type="NCBI Taxonomy" id="1184387"/>
    <lineage>
        <taxon>Bacteria</taxon>
        <taxon>Thermotogati</taxon>
        <taxon>Thermotogota</taxon>
        <taxon>Thermotogae</taxon>
        <taxon>Kosmotogales</taxon>
        <taxon>Kosmotogaceae</taxon>
        <taxon>Mesotoga</taxon>
    </lineage>
</organism>
<dbReference type="Gene3D" id="3.40.1410.10">
    <property type="entry name" value="Chorismate lyase-like"/>
    <property type="match status" value="1"/>
</dbReference>
<evidence type="ECO:0000256" key="1">
    <source>
        <dbReference type="ARBA" id="ARBA00023015"/>
    </source>
</evidence>
<accession>A0A117M2R8</accession>
<proteinExistence type="predicted"/>
<dbReference type="GO" id="GO:0003677">
    <property type="term" value="F:DNA binding"/>
    <property type="evidence" value="ECO:0007669"/>
    <property type="project" value="UniProtKB-KW"/>
</dbReference>
<dbReference type="SMART" id="SM00866">
    <property type="entry name" value="UTRA"/>
    <property type="match status" value="1"/>
</dbReference>
<evidence type="ECO:0000259" key="4">
    <source>
        <dbReference type="PROSITE" id="PS50949"/>
    </source>
</evidence>
<dbReference type="SUPFAM" id="SSF46785">
    <property type="entry name" value="Winged helix' DNA-binding domain"/>
    <property type="match status" value="1"/>
</dbReference>
<gene>
    <name evidence="5" type="ORF">XD94_0589</name>
</gene>
<dbReference type="InterPro" id="IPR011663">
    <property type="entry name" value="UTRA"/>
</dbReference>
<dbReference type="SUPFAM" id="SSF64288">
    <property type="entry name" value="Chorismate lyase-like"/>
    <property type="match status" value="1"/>
</dbReference>
<sequence>MKDIDLNYHIHTSLSGKIHSEMRNLILSGELKAGEKLPSEHDLARKLGVSRNSLREAIGLLQKEGLLLKRHGVGTFVTDRYPIIKGGIERLSSIASFIESQGHSARSEVIQFEECVCDGRAGELLELEEGSIVYLLETVKYSSEIPVAVCVDVIPRSFVSQIDPERIQGSVFEGLGKHYNIDIRYAECDLIPFKSDEGLSRKLRIDVGTSVLLLEQIHYDVQDRKVLYSKSYLPSGKFTFKLIRRR</sequence>
<dbReference type="Proteomes" id="UP000054092">
    <property type="component" value="Unassembled WGS sequence"/>
</dbReference>
<dbReference type="InterPro" id="IPR028978">
    <property type="entry name" value="Chorismate_lyase_/UTRA_dom_sf"/>
</dbReference>
<feature type="domain" description="HTH gntR-type" evidence="4">
    <location>
        <begin position="12"/>
        <end position="80"/>
    </location>
</feature>
<dbReference type="PROSITE" id="PS50949">
    <property type="entry name" value="HTH_GNTR"/>
    <property type="match status" value="1"/>
</dbReference>
<dbReference type="GO" id="GO:0003700">
    <property type="term" value="F:DNA-binding transcription factor activity"/>
    <property type="evidence" value="ECO:0007669"/>
    <property type="project" value="InterPro"/>
</dbReference>
<dbReference type="PRINTS" id="PR00035">
    <property type="entry name" value="HTHGNTR"/>
</dbReference>
<dbReference type="PANTHER" id="PTHR44846">
    <property type="entry name" value="MANNOSYL-D-GLYCERATE TRANSPORT/METABOLISM SYSTEM REPRESSOR MNGR-RELATED"/>
    <property type="match status" value="1"/>
</dbReference>
<dbReference type="InterPro" id="IPR000524">
    <property type="entry name" value="Tscrpt_reg_HTH_GntR"/>
</dbReference>
<keyword evidence="1" id="KW-0805">Transcription regulation</keyword>
<dbReference type="PANTHER" id="PTHR44846:SF17">
    <property type="entry name" value="GNTR-FAMILY TRANSCRIPTIONAL REGULATOR"/>
    <property type="match status" value="1"/>
</dbReference>
<evidence type="ECO:0000256" key="3">
    <source>
        <dbReference type="ARBA" id="ARBA00023163"/>
    </source>
</evidence>
<dbReference type="Gene3D" id="1.10.10.10">
    <property type="entry name" value="Winged helix-like DNA-binding domain superfamily/Winged helix DNA-binding domain"/>
    <property type="match status" value="1"/>
</dbReference>
<reference evidence="6" key="1">
    <citation type="journal article" date="2015" name="MBio">
        <title>Genome-Resolved Metagenomic Analysis Reveals Roles for Candidate Phyla and Other Microbial Community Members in Biogeochemical Transformations in Oil Reservoirs.</title>
        <authorList>
            <person name="Hu P."/>
            <person name="Tom L."/>
            <person name="Singh A."/>
            <person name="Thomas B.C."/>
            <person name="Baker B.J."/>
            <person name="Piceno Y.M."/>
            <person name="Andersen G.L."/>
            <person name="Banfield J.F."/>
        </authorList>
    </citation>
    <scope>NUCLEOTIDE SEQUENCE [LARGE SCALE GENOMIC DNA]</scope>
</reference>